<comment type="caution">
    <text evidence="1">The sequence shown here is derived from an EMBL/GenBank/DDBJ whole genome shotgun (WGS) entry which is preliminary data.</text>
</comment>
<name>A0A8T5YQG8_ECOLX</name>
<organism evidence="1 2">
    <name type="scientific">Escherichia coli</name>
    <dbReference type="NCBI Taxonomy" id="562"/>
    <lineage>
        <taxon>Bacteria</taxon>
        <taxon>Pseudomonadati</taxon>
        <taxon>Pseudomonadota</taxon>
        <taxon>Gammaproteobacteria</taxon>
        <taxon>Enterobacterales</taxon>
        <taxon>Enterobacteriaceae</taxon>
        <taxon>Escherichia</taxon>
    </lineage>
</organism>
<evidence type="ECO:0000313" key="1">
    <source>
        <dbReference type="EMBL" id="MWL01801.1"/>
    </source>
</evidence>
<feature type="non-terminal residue" evidence="1">
    <location>
        <position position="54"/>
    </location>
</feature>
<dbReference type="AlphaFoldDB" id="A0A8T5YQG8"/>
<proteinExistence type="predicted"/>
<dbReference type="Proteomes" id="UP000462271">
    <property type="component" value="Unassembled WGS sequence"/>
</dbReference>
<reference evidence="1 2" key="1">
    <citation type="submission" date="2019-12" db="EMBL/GenBank/DDBJ databases">
        <title>Enteriobacteria Tanzani isolates_10432.</title>
        <authorList>
            <person name="Subbiah M."/>
            <person name="Call D."/>
        </authorList>
    </citation>
    <scope>NUCLEOTIDE SEQUENCE [LARGE SCALE GENOMIC DNA]</scope>
    <source>
        <strain evidence="1 2">10432wG8</strain>
    </source>
</reference>
<protein>
    <submittedName>
        <fullName evidence="1">Protein ninF</fullName>
    </submittedName>
</protein>
<evidence type="ECO:0000313" key="2">
    <source>
        <dbReference type="Proteomes" id="UP000462271"/>
    </source>
</evidence>
<sequence>MLNPSQSLQYLKGSIERASMCTEWILSRFSAYRRLPVKGMPSKSMLHMQKNARW</sequence>
<accession>A0A8T5YQG8</accession>
<dbReference type="EMBL" id="WTML01000837">
    <property type="protein sequence ID" value="MWL01801.1"/>
    <property type="molecule type" value="Genomic_DNA"/>
</dbReference>
<gene>
    <name evidence="1" type="ORF">GQM21_32655</name>
</gene>